<evidence type="ECO:0000313" key="8">
    <source>
        <dbReference type="EMBL" id="RCN40570.1"/>
    </source>
</evidence>
<dbReference type="PANTHER" id="PTHR11387">
    <property type="entry name" value="CYTOCHROME C OXIDASE SUBUNIT 6B"/>
    <property type="match status" value="1"/>
</dbReference>
<keyword evidence="3" id="KW-0496">Mitochondrion</keyword>
<reference evidence="8 9" key="1">
    <citation type="submission" date="2014-10" db="EMBL/GenBank/DDBJ databases">
        <title>Draft genome of the hookworm Ancylostoma caninum.</title>
        <authorList>
            <person name="Mitreva M."/>
        </authorList>
    </citation>
    <scope>NUCLEOTIDE SEQUENCE [LARGE SCALE GENOMIC DNA]</scope>
    <source>
        <strain evidence="8 9">Baltimore</strain>
    </source>
</reference>
<dbReference type="GO" id="GO:0045277">
    <property type="term" value="C:respiratory chain complex IV"/>
    <property type="evidence" value="ECO:0007669"/>
    <property type="project" value="InterPro"/>
</dbReference>
<dbReference type="Pfam" id="PF06374">
    <property type="entry name" value="NDUF_C2"/>
    <property type="match status" value="1"/>
</dbReference>
<dbReference type="PROSITE" id="PS51329">
    <property type="entry name" value="C_CAP_COFACTOR_C"/>
    <property type="match status" value="1"/>
</dbReference>
<dbReference type="EMBL" id="JOJR01000278">
    <property type="protein sequence ID" value="RCN40570.1"/>
    <property type="molecule type" value="Genomic_DNA"/>
</dbReference>
<dbReference type="SUPFAM" id="SSF47694">
    <property type="entry name" value="Cytochrome c oxidase subunit h"/>
    <property type="match status" value="1"/>
</dbReference>
<dbReference type="AlphaFoldDB" id="A0A368GC18"/>
<dbReference type="CDD" id="cd00926">
    <property type="entry name" value="Cyt_c_Oxidase_VIb"/>
    <property type="match status" value="1"/>
</dbReference>
<evidence type="ECO:0000259" key="7">
    <source>
        <dbReference type="PROSITE" id="PS51329"/>
    </source>
</evidence>
<gene>
    <name evidence="8" type="ORF">ANCCAN_13475</name>
</gene>
<proteinExistence type="inferred from homology"/>
<comment type="similarity">
    <text evidence="2">Belongs to the TBCC family.</text>
</comment>
<dbReference type="InterPro" id="IPR036549">
    <property type="entry name" value="CX6/COA6-like_sf"/>
</dbReference>
<dbReference type="Pfam" id="PF02297">
    <property type="entry name" value="COX6B"/>
    <property type="match status" value="1"/>
</dbReference>
<dbReference type="InterPro" id="IPR017901">
    <property type="entry name" value="C-CAP_CF_C-like"/>
</dbReference>
<evidence type="ECO:0000256" key="2">
    <source>
        <dbReference type="ARBA" id="ARBA00008848"/>
    </source>
</evidence>
<keyword evidence="4" id="KW-1015">Disulfide bond</keyword>
<keyword evidence="6" id="KW-0472">Membrane</keyword>
<dbReference type="GO" id="GO:0005743">
    <property type="term" value="C:mitochondrial inner membrane"/>
    <property type="evidence" value="ECO:0007669"/>
    <property type="project" value="InterPro"/>
</dbReference>
<feature type="transmembrane region" description="Helical" evidence="6">
    <location>
        <begin position="176"/>
        <end position="193"/>
    </location>
</feature>
<dbReference type="InterPro" id="IPR003213">
    <property type="entry name" value="Cyt_c_oxidase_su6B"/>
</dbReference>
<dbReference type="Pfam" id="PF07986">
    <property type="entry name" value="TBCC"/>
    <property type="match status" value="1"/>
</dbReference>
<evidence type="ECO:0000256" key="1">
    <source>
        <dbReference type="ARBA" id="ARBA00004173"/>
    </source>
</evidence>
<feature type="transmembrane region" description="Helical" evidence="6">
    <location>
        <begin position="199"/>
        <end position="220"/>
    </location>
</feature>
<accession>A0A368GC18</accession>
<dbReference type="InterPro" id="IPR009423">
    <property type="entry name" value="NDUC2"/>
</dbReference>
<dbReference type="GO" id="GO:0006120">
    <property type="term" value="P:mitochondrial electron transport, NADH to ubiquinone"/>
    <property type="evidence" value="ECO:0007669"/>
    <property type="project" value="InterPro"/>
</dbReference>
<feature type="region of interest" description="Disordered" evidence="5">
    <location>
        <begin position="416"/>
        <end position="435"/>
    </location>
</feature>
<dbReference type="InterPro" id="IPR012945">
    <property type="entry name" value="Tubulin-bd_cofactor_C_dom"/>
</dbReference>
<keyword evidence="6" id="KW-0812">Transmembrane</keyword>
<dbReference type="Gene3D" id="1.10.10.140">
    <property type="entry name" value="Cytochrome c oxidase, subunit VIb"/>
    <property type="match status" value="1"/>
</dbReference>
<evidence type="ECO:0000256" key="6">
    <source>
        <dbReference type="SAM" id="Phobius"/>
    </source>
</evidence>
<dbReference type="InterPro" id="IPR016098">
    <property type="entry name" value="CAP/MinC_C"/>
</dbReference>
<dbReference type="Proteomes" id="UP000252519">
    <property type="component" value="Unassembled WGS sequence"/>
</dbReference>
<sequence length="605" mass="69058">MPAEVNVPLTTYERLQKYQEEFSSALRHPDSPDWFNKEINEKLKKELIWAAPYDARFPQVRKQRQCFAYYVDFHRCNELMGSDYKPCKFFQNVYKEEFSSALRHPDSPDWFNKEINEKLKKELIWAAPYDARFPQMAESTRVSPEELERREKYLRAGLREVNLMDPFTWSYPMKGAGVMVGASLISAHLYNIWNKRPFYYAIVPRLIGIAVMGAVGYGMGSLREHHYKTRDAVIQHYIELHPKDFDHFNDSECLLDVDVHSHRFCFHGIRAAPSIPSTIRVATKKCSLINSQFCYMLDEAASSESSDAIARKKELLMQRLQQRRPAKQSRSGTEQAKLREEELTEVLNRAREQAESGVVDEETVKTLESFLSLEGCGWSAKRIQSALELLRKASVGANSEGPQKSTFSFSIFKKRNNSGSSGSPKTTPSVPSETSSFIQKVSSDNAISLADLTAETRVVTGKDGNDVKLKEIRNCRLSFTFRPSTVHIQGLYDSKLVFLPVETSILMHDCLRSQIFATAQQLRIHTSNELRLHVGVRAAVIIESCTNIRMAPYRVVFNNETVEAPPGDAWKRPNDFDWLAEGQSPNWSIAPEEEWETAVVNSSSH</sequence>
<dbReference type="OrthoDB" id="194775at2759"/>
<name>A0A368GC18_ANCCA</name>
<keyword evidence="9" id="KW-1185">Reference proteome</keyword>
<evidence type="ECO:0000256" key="4">
    <source>
        <dbReference type="ARBA" id="ARBA00023157"/>
    </source>
</evidence>
<dbReference type="Gene3D" id="2.160.20.70">
    <property type="match status" value="1"/>
</dbReference>
<dbReference type="InterPro" id="IPR048280">
    <property type="entry name" value="COX6B-like"/>
</dbReference>
<protein>
    <submittedName>
        <fullName evidence="8">Tubulin binding cofactor</fullName>
    </submittedName>
</protein>
<evidence type="ECO:0000256" key="5">
    <source>
        <dbReference type="SAM" id="MobiDB-lite"/>
    </source>
</evidence>
<organism evidence="8 9">
    <name type="scientific">Ancylostoma caninum</name>
    <name type="common">Dog hookworm</name>
    <dbReference type="NCBI Taxonomy" id="29170"/>
    <lineage>
        <taxon>Eukaryota</taxon>
        <taxon>Metazoa</taxon>
        <taxon>Ecdysozoa</taxon>
        <taxon>Nematoda</taxon>
        <taxon>Chromadorea</taxon>
        <taxon>Rhabditida</taxon>
        <taxon>Rhabditina</taxon>
        <taxon>Rhabditomorpha</taxon>
        <taxon>Strongyloidea</taxon>
        <taxon>Ancylostomatidae</taxon>
        <taxon>Ancylostomatinae</taxon>
        <taxon>Ancylostoma</taxon>
    </lineage>
</organism>
<evidence type="ECO:0000256" key="3">
    <source>
        <dbReference type="ARBA" id="ARBA00023128"/>
    </source>
</evidence>
<comment type="caution">
    <text evidence="8">The sequence shown here is derived from an EMBL/GenBank/DDBJ whole genome shotgun (WGS) entry which is preliminary data.</text>
</comment>
<keyword evidence="6" id="KW-1133">Transmembrane helix</keyword>
<feature type="domain" description="C-CAP/cofactor C-like" evidence="7">
    <location>
        <begin position="431"/>
        <end position="578"/>
    </location>
</feature>
<evidence type="ECO:0000313" key="9">
    <source>
        <dbReference type="Proteomes" id="UP000252519"/>
    </source>
</evidence>
<dbReference type="STRING" id="29170.A0A368GC18"/>
<feature type="region of interest" description="Disordered" evidence="5">
    <location>
        <begin position="320"/>
        <end position="339"/>
    </location>
</feature>
<feature type="compositionally biased region" description="Low complexity" evidence="5">
    <location>
        <begin position="418"/>
        <end position="432"/>
    </location>
</feature>
<comment type="subcellular location">
    <subcellularLocation>
        <location evidence="1">Mitochondrion</location>
    </subcellularLocation>
</comment>